<keyword evidence="8" id="KW-0547">Nucleotide-binding</keyword>
<dbReference type="GO" id="GO:0016020">
    <property type="term" value="C:membrane"/>
    <property type="evidence" value="ECO:0007669"/>
    <property type="project" value="UniProtKB-SubCell"/>
</dbReference>
<evidence type="ECO:0000313" key="14">
    <source>
        <dbReference type="Proteomes" id="UP000054495"/>
    </source>
</evidence>
<name>A0A0D6L8C0_9BILA</name>
<dbReference type="AlphaFoldDB" id="A0A0D6L8C0"/>
<dbReference type="EC" id="2.4.1.122" evidence="4"/>
<keyword evidence="6" id="KW-0808">Transferase</keyword>
<dbReference type="InterPro" id="IPR003378">
    <property type="entry name" value="Fringe-like_glycosylTrfase"/>
</dbReference>
<evidence type="ECO:0000256" key="1">
    <source>
        <dbReference type="ARBA" id="ARBA00004606"/>
    </source>
</evidence>
<dbReference type="Proteomes" id="UP000054495">
    <property type="component" value="Unassembled WGS sequence"/>
</dbReference>
<evidence type="ECO:0000256" key="10">
    <source>
        <dbReference type="ARBA" id="ARBA00022989"/>
    </source>
</evidence>
<dbReference type="EMBL" id="KE126962">
    <property type="protein sequence ID" value="EPB65851.1"/>
    <property type="molecule type" value="Genomic_DNA"/>
</dbReference>
<evidence type="ECO:0000256" key="4">
    <source>
        <dbReference type="ARBA" id="ARBA00012557"/>
    </source>
</evidence>
<comment type="subcellular location">
    <subcellularLocation>
        <location evidence="1">Membrane</location>
        <topology evidence="1">Single-pass type II membrane protein</topology>
    </subcellularLocation>
</comment>
<proteinExistence type="inferred from homology"/>
<dbReference type="GO" id="GO:0000166">
    <property type="term" value="F:nucleotide binding"/>
    <property type="evidence" value="ECO:0007669"/>
    <property type="project" value="UniProtKB-KW"/>
</dbReference>
<keyword evidence="5" id="KW-0328">Glycosyltransferase</keyword>
<feature type="non-terminal residue" evidence="13">
    <location>
        <position position="177"/>
    </location>
</feature>
<keyword evidence="9" id="KW-0735">Signal-anchor</keyword>
<comment type="pathway">
    <text evidence="2">Protein modification; protein glycosylation.</text>
</comment>
<keyword evidence="14" id="KW-1185">Reference proteome</keyword>
<evidence type="ECO:0000256" key="11">
    <source>
        <dbReference type="ARBA" id="ARBA00023136"/>
    </source>
</evidence>
<evidence type="ECO:0000259" key="12">
    <source>
        <dbReference type="Pfam" id="PF02434"/>
    </source>
</evidence>
<keyword evidence="10" id="KW-1133">Transmembrane helix</keyword>
<evidence type="ECO:0000256" key="9">
    <source>
        <dbReference type="ARBA" id="ARBA00022968"/>
    </source>
</evidence>
<keyword evidence="7" id="KW-0812">Transmembrane</keyword>
<feature type="domain" description="Fringe-like glycosyltransferase" evidence="12">
    <location>
        <begin position="38"/>
        <end position="131"/>
    </location>
</feature>
<accession>A0A0D6L8C0</accession>
<evidence type="ECO:0000256" key="8">
    <source>
        <dbReference type="ARBA" id="ARBA00022741"/>
    </source>
</evidence>
<dbReference type="InterPro" id="IPR026050">
    <property type="entry name" value="C1GALT1/C1GALT1_chp1"/>
</dbReference>
<evidence type="ECO:0000256" key="6">
    <source>
        <dbReference type="ARBA" id="ARBA00022679"/>
    </source>
</evidence>
<sequence>MTESVLFAVVSELKPDFPKRQGSPGKTKNDFGSRNSAHTILETWAKRCDDFIFFTDSPMSAEIPHIYWKELHSRDHSWEKIRRIFNHVIDDMEDEYDWYLRADDDAYVIVENLRHFLANYSSKEPHYFGYRWNFFVPHGYADGGVYVLSRPAVEVFNRVMEDPKLCPELHRAEEDQE</sequence>
<dbReference type="GO" id="GO:0016263">
    <property type="term" value="F:glycoprotein-N-acetylgalactosamine 3-beta-galactosyltransferase activity"/>
    <property type="evidence" value="ECO:0007669"/>
    <property type="project" value="UniProtKB-EC"/>
</dbReference>
<dbReference type="Gene3D" id="3.90.550.50">
    <property type="match status" value="1"/>
</dbReference>
<dbReference type="PANTHER" id="PTHR23033">
    <property type="entry name" value="BETA1,3-GALACTOSYLTRANSFERASE"/>
    <property type="match status" value="1"/>
</dbReference>
<evidence type="ECO:0000313" key="13">
    <source>
        <dbReference type="EMBL" id="EPB65851.1"/>
    </source>
</evidence>
<evidence type="ECO:0000256" key="5">
    <source>
        <dbReference type="ARBA" id="ARBA00022676"/>
    </source>
</evidence>
<reference evidence="13 14" key="1">
    <citation type="submission" date="2013-05" db="EMBL/GenBank/DDBJ databases">
        <title>Draft genome of the parasitic nematode Anyclostoma ceylanicum.</title>
        <authorList>
            <person name="Mitreva M."/>
        </authorList>
    </citation>
    <scope>NUCLEOTIDE SEQUENCE [LARGE SCALE GENOMIC DNA]</scope>
</reference>
<evidence type="ECO:0000256" key="3">
    <source>
        <dbReference type="ARBA" id="ARBA00006462"/>
    </source>
</evidence>
<gene>
    <name evidence="13" type="ORF">ANCCEY_15076</name>
</gene>
<keyword evidence="11" id="KW-0472">Membrane</keyword>
<protein>
    <recommendedName>
        <fullName evidence="4">N-acetylgalactosaminide beta-1,3-galactosyltransferase</fullName>
        <ecNumber evidence="4">2.4.1.122</ecNumber>
    </recommendedName>
</protein>
<evidence type="ECO:0000256" key="2">
    <source>
        <dbReference type="ARBA" id="ARBA00004922"/>
    </source>
</evidence>
<dbReference type="PANTHER" id="PTHR23033:SF12">
    <property type="entry name" value="GLYCOPROTEIN-N-ACETYLGALACTOSAMINE 3-BETA-GALACTOSYLTRANSFERASE 1-RELATED"/>
    <property type="match status" value="1"/>
</dbReference>
<evidence type="ECO:0000256" key="7">
    <source>
        <dbReference type="ARBA" id="ARBA00022692"/>
    </source>
</evidence>
<dbReference type="Pfam" id="PF02434">
    <property type="entry name" value="Fringe"/>
    <property type="match status" value="1"/>
</dbReference>
<comment type="similarity">
    <text evidence="3">Belongs to the glycosyltransferase 31 family. Beta3-Gal-T subfamily.</text>
</comment>
<organism evidence="13 14">
    <name type="scientific">Ancylostoma ceylanicum</name>
    <dbReference type="NCBI Taxonomy" id="53326"/>
    <lineage>
        <taxon>Eukaryota</taxon>
        <taxon>Metazoa</taxon>
        <taxon>Ecdysozoa</taxon>
        <taxon>Nematoda</taxon>
        <taxon>Chromadorea</taxon>
        <taxon>Rhabditida</taxon>
        <taxon>Rhabditina</taxon>
        <taxon>Rhabditomorpha</taxon>
        <taxon>Strongyloidea</taxon>
        <taxon>Ancylostomatidae</taxon>
        <taxon>Ancylostomatinae</taxon>
        <taxon>Ancylostoma</taxon>
    </lineage>
</organism>